<keyword evidence="1" id="KW-0175">Coiled coil</keyword>
<name>A0A813GF30_POLGL</name>
<dbReference type="Proteomes" id="UP000654075">
    <property type="component" value="Unassembled WGS sequence"/>
</dbReference>
<protein>
    <submittedName>
        <fullName evidence="3">Uncharacterized protein</fullName>
    </submittedName>
</protein>
<comment type="caution">
    <text evidence="3">The sequence shown here is derived from an EMBL/GenBank/DDBJ whole genome shotgun (WGS) entry which is preliminary data.</text>
</comment>
<dbReference type="OrthoDB" id="10348090at2759"/>
<dbReference type="AlphaFoldDB" id="A0A813GF30"/>
<evidence type="ECO:0000313" key="4">
    <source>
        <dbReference type="Proteomes" id="UP000654075"/>
    </source>
</evidence>
<feature type="coiled-coil region" evidence="1">
    <location>
        <begin position="182"/>
        <end position="237"/>
    </location>
</feature>
<feature type="region of interest" description="Disordered" evidence="2">
    <location>
        <begin position="440"/>
        <end position="477"/>
    </location>
</feature>
<evidence type="ECO:0000256" key="2">
    <source>
        <dbReference type="SAM" id="MobiDB-lite"/>
    </source>
</evidence>
<evidence type="ECO:0000256" key="1">
    <source>
        <dbReference type="SAM" id="Coils"/>
    </source>
</evidence>
<keyword evidence="4" id="KW-1185">Reference proteome</keyword>
<dbReference type="EMBL" id="CAJNNV010028788">
    <property type="protein sequence ID" value="CAE8625776.1"/>
    <property type="molecule type" value="Genomic_DNA"/>
</dbReference>
<proteinExistence type="predicted"/>
<feature type="region of interest" description="Disordered" evidence="2">
    <location>
        <begin position="1"/>
        <end position="29"/>
    </location>
</feature>
<organism evidence="3 4">
    <name type="scientific">Polarella glacialis</name>
    <name type="common">Dinoflagellate</name>
    <dbReference type="NCBI Taxonomy" id="89957"/>
    <lineage>
        <taxon>Eukaryota</taxon>
        <taxon>Sar</taxon>
        <taxon>Alveolata</taxon>
        <taxon>Dinophyceae</taxon>
        <taxon>Suessiales</taxon>
        <taxon>Suessiaceae</taxon>
        <taxon>Polarella</taxon>
    </lineage>
</organism>
<gene>
    <name evidence="3" type="ORF">PGLA1383_LOCUS42757</name>
</gene>
<evidence type="ECO:0000313" key="3">
    <source>
        <dbReference type="EMBL" id="CAE8625776.1"/>
    </source>
</evidence>
<accession>A0A813GF30</accession>
<feature type="compositionally biased region" description="Basic and acidic residues" evidence="2">
    <location>
        <begin position="449"/>
        <end position="458"/>
    </location>
</feature>
<reference evidence="3" key="1">
    <citation type="submission" date="2021-02" db="EMBL/GenBank/DDBJ databases">
        <authorList>
            <person name="Dougan E. K."/>
            <person name="Rhodes N."/>
            <person name="Thang M."/>
            <person name="Chan C."/>
        </authorList>
    </citation>
    <scope>NUCLEOTIDE SEQUENCE</scope>
</reference>
<sequence length="477" mass="53245">MQAREMTPSASRIATILRSQEPWPRPEPISSLDLAHRLATEQRQLMDQGLSQYGAGSTQPISGYHHHLGALSTAPLAGATDGKDGQLAERVSVLVAGVQRRCDADKQELEMQLDKLDARSEARLGVLESRMASFEERFAAQERGSHSTSGFPLSGRLADERNSALALREARALLGSALTEAQSQWRSENSELRSELQEQLRQLEELADSSRHCAARIEQTERTLGAQERTLRRTEEHLETALRGYDSVQQTETPPWFAQLEGALVTVERRLSDQQVAVEVQLARVQVDVDGVRRRCEVLGGLRDEVLQAVEAKLEQELDHIDSRRSRGDFLRSDERRSSTESGNSKDVLRRLDDFEARAAAIRVRVDAHDARFNSLGERTEAACQNVAEHSRQVLHEHRDAIVSDVDCQFRALRQRIETLSELCEEVMLRQVSLGAGISGHSGHLSGSEQRERQRDGRLLPSLAEEPVARQGGASLW</sequence>